<protein>
    <submittedName>
        <fullName evidence="1">Uncharacterized protein</fullName>
    </submittedName>
</protein>
<keyword evidence="2" id="KW-1185">Reference proteome</keyword>
<comment type="caution">
    <text evidence="1">The sequence shown here is derived from an EMBL/GenBank/DDBJ whole genome shotgun (WGS) entry which is preliminary data.</text>
</comment>
<dbReference type="EMBL" id="SWJQ01000075">
    <property type="protein sequence ID" value="TRZ23364.1"/>
    <property type="molecule type" value="Genomic_DNA"/>
</dbReference>
<evidence type="ECO:0000313" key="2">
    <source>
        <dbReference type="Proteomes" id="UP000796761"/>
    </source>
</evidence>
<dbReference type="AlphaFoldDB" id="A0A8K1GTD8"/>
<organism evidence="1 2">
    <name type="scientific">Zosterops borbonicus</name>
    <dbReference type="NCBI Taxonomy" id="364589"/>
    <lineage>
        <taxon>Eukaryota</taxon>
        <taxon>Metazoa</taxon>
        <taxon>Chordata</taxon>
        <taxon>Craniata</taxon>
        <taxon>Vertebrata</taxon>
        <taxon>Euteleostomi</taxon>
        <taxon>Archelosauria</taxon>
        <taxon>Archosauria</taxon>
        <taxon>Dinosauria</taxon>
        <taxon>Saurischia</taxon>
        <taxon>Theropoda</taxon>
        <taxon>Coelurosauria</taxon>
        <taxon>Aves</taxon>
        <taxon>Neognathae</taxon>
        <taxon>Neoaves</taxon>
        <taxon>Telluraves</taxon>
        <taxon>Australaves</taxon>
        <taxon>Passeriformes</taxon>
        <taxon>Sylvioidea</taxon>
        <taxon>Zosteropidae</taxon>
        <taxon>Zosterops</taxon>
    </lineage>
</organism>
<gene>
    <name evidence="1" type="ORF">HGM15179_003781</name>
</gene>
<accession>A0A8K1GTD8</accession>
<sequence>MMVTTSNGTKLFGMSLEGFVLSFCNQNWFFKCQQHPRCATRNPGAVLSNVNGKKNGYTVNKIIAVNCIFEAFLKDADNDVSRKNKVAAGQSHWNCHECLVLALKGVLQQKGDLSSFLKPLLSDLGLSPVIKISAMRFGFFLGKLQTLKSSQKSPEEESRVSEKQCLENDEALTFLGLGDGVVKME</sequence>
<proteinExistence type="predicted"/>
<dbReference type="Proteomes" id="UP000796761">
    <property type="component" value="Unassembled WGS sequence"/>
</dbReference>
<reference evidence="1" key="1">
    <citation type="submission" date="2019-04" db="EMBL/GenBank/DDBJ databases">
        <title>Genome assembly of Zosterops borbonicus 15179.</title>
        <authorList>
            <person name="Leroy T."/>
            <person name="Anselmetti Y."/>
            <person name="Tilak M.-K."/>
            <person name="Nabholz B."/>
        </authorList>
    </citation>
    <scope>NUCLEOTIDE SEQUENCE</scope>
    <source>
        <strain evidence="1">HGM_15179</strain>
        <tissue evidence="1">Muscle</tissue>
    </source>
</reference>
<evidence type="ECO:0000313" key="1">
    <source>
        <dbReference type="EMBL" id="TRZ23364.1"/>
    </source>
</evidence>
<name>A0A8K1GTD8_9PASS</name>